<feature type="domain" description="Bromo" evidence="3">
    <location>
        <begin position="32"/>
        <end position="67"/>
    </location>
</feature>
<evidence type="ECO:0000259" key="3">
    <source>
        <dbReference type="PROSITE" id="PS50014"/>
    </source>
</evidence>
<dbReference type="GO" id="GO:0017025">
    <property type="term" value="F:TBP-class protein binding"/>
    <property type="evidence" value="ECO:0007669"/>
    <property type="project" value="InterPro"/>
</dbReference>
<dbReference type="Pfam" id="PF00439">
    <property type="entry name" value="Bromodomain"/>
    <property type="match status" value="1"/>
</dbReference>
<evidence type="ECO:0000256" key="2">
    <source>
        <dbReference type="PROSITE-ProRule" id="PRU00035"/>
    </source>
</evidence>
<dbReference type="PRINTS" id="PR00503">
    <property type="entry name" value="BROMODOMAIN"/>
</dbReference>
<name>A0A8S2ZXP4_9BILA</name>
<evidence type="ECO:0000256" key="1">
    <source>
        <dbReference type="ARBA" id="ARBA00023117"/>
    </source>
</evidence>
<organism evidence="4 5">
    <name type="scientific">Rotaria magnacalcarata</name>
    <dbReference type="NCBI Taxonomy" id="392030"/>
    <lineage>
        <taxon>Eukaryota</taxon>
        <taxon>Metazoa</taxon>
        <taxon>Spiralia</taxon>
        <taxon>Gnathifera</taxon>
        <taxon>Rotifera</taxon>
        <taxon>Eurotatoria</taxon>
        <taxon>Bdelloidea</taxon>
        <taxon>Philodinida</taxon>
        <taxon>Philodinidae</taxon>
        <taxon>Rotaria</taxon>
    </lineage>
</organism>
<reference evidence="4" key="1">
    <citation type="submission" date="2021-02" db="EMBL/GenBank/DDBJ databases">
        <authorList>
            <person name="Nowell W R."/>
        </authorList>
    </citation>
    <scope>NUCLEOTIDE SEQUENCE</scope>
</reference>
<dbReference type="GO" id="GO:0051123">
    <property type="term" value="P:RNA polymerase II preinitiation complex assembly"/>
    <property type="evidence" value="ECO:0007669"/>
    <property type="project" value="TreeGrafter"/>
</dbReference>
<dbReference type="InterPro" id="IPR040240">
    <property type="entry name" value="TAF1"/>
</dbReference>
<dbReference type="PANTHER" id="PTHR13900">
    <property type="entry name" value="TRANSCRIPTION INITIATION FACTOR TFIID"/>
    <property type="match status" value="1"/>
</dbReference>
<dbReference type="Gene3D" id="1.20.920.10">
    <property type="entry name" value="Bromodomain-like"/>
    <property type="match status" value="1"/>
</dbReference>
<feature type="non-terminal residue" evidence="4">
    <location>
        <position position="67"/>
    </location>
</feature>
<dbReference type="InterPro" id="IPR001487">
    <property type="entry name" value="Bromodomain"/>
</dbReference>
<protein>
    <recommendedName>
        <fullName evidence="3">Bromo domain-containing protein</fullName>
    </recommendedName>
</protein>
<dbReference type="SUPFAM" id="SSF47370">
    <property type="entry name" value="Bromodomain"/>
    <property type="match status" value="1"/>
</dbReference>
<sequence>MKLEKTINPLLDDDLLVAISYLFERILSEHLMNVENSWPFHHAVNKVRFKDYYDIVKTPMDLEKIKN</sequence>
<keyword evidence="1 2" id="KW-0103">Bromodomain</keyword>
<dbReference type="GO" id="GO:0004402">
    <property type="term" value="F:histone acetyltransferase activity"/>
    <property type="evidence" value="ECO:0007669"/>
    <property type="project" value="InterPro"/>
</dbReference>
<dbReference type="InterPro" id="IPR036427">
    <property type="entry name" value="Bromodomain-like_sf"/>
</dbReference>
<gene>
    <name evidence="4" type="ORF">GIL414_LOCUS41902</name>
</gene>
<dbReference type="GO" id="GO:0005669">
    <property type="term" value="C:transcription factor TFIID complex"/>
    <property type="evidence" value="ECO:0007669"/>
    <property type="project" value="InterPro"/>
</dbReference>
<proteinExistence type="predicted"/>
<dbReference type="GO" id="GO:0016251">
    <property type="term" value="F:RNA polymerase II general transcription initiation factor activity"/>
    <property type="evidence" value="ECO:0007669"/>
    <property type="project" value="InterPro"/>
</dbReference>
<dbReference type="PROSITE" id="PS50014">
    <property type="entry name" value="BROMODOMAIN_2"/>
    <property type="match status" value="1"/>
</dbReference>
<dbReference type="Proteomes" id="UP000681720">
    <property type="component" value="Unassembled WGS sequence"/>
</dbReference>
<dbReference type="EMBL" id="CAJOBJ010119963">
    <property type="protein sequence ID" value="CAF4671378.1"/>
    <property type="molecule type" value="Genomic_DNA"/>
</dbReference>
<comment type="caution">
    <text evidence="4">The sequence shown here is derived from an EMBL/GenBank/DDBJ whole genome shotgun (WGS) entry which is preliminary data.</text>
</comment>
<evidence type="ECO:0000313" key="4">
    <source>
        <dbReference type="EMBL" id="CAF4671378.1"/>
    </source>
</evidence>
<dbReference type="PANTHER" id="PTHR13900:SF0">
    <property type="entry name" value="TRANSCRIPTION INITIATION FACTOR TFIID SUBUNIT 1"/>
    <property type="match status" value="1"/>
</dbReference>
<dbReference type="AlphaFoldDB" id="A0A8S2ZXP4"/>
<accession>A0A8S2ZXP4</accession>
<evidence type="ECO:0000313" key="5">
    <source>
        <dbReference type="Proteomes" id="UP000681720"/>
    </source>
</evidence>